<dbReference type="CDD" id="cd01949">
    <property type="entry name" value="GGDEF"/>
    <property type="match status" value="1"/>
</dbReference>
<proteinExistence type="predicted"/>
<gene>
    <name evidence="3" type="ORF">LJD61_05340</name>
</gene>
<evidence type="ECO:0000313" key="4">
    <source>
        <dbReference type="Proteomes" id="UP001651880"/>
    </source>
</evidence>
<dbReference type="EMBL" id="JAJEKE010000003">
    <property type="protein sequence ID" value="MCQ1528971.1"/>
    <property type="molecule type" value="Genomic_DNA"/>
</dbReference>
<reference evidence="3 4" key="1">
    <citation type="submission" date="2021-10" db="EMBL/GenBank/DDBJ databases">
        <title>Lutispora strain m25 sp. nov., a thermophilic, non-spore-forming bacterium isolated from a lab-scale methanogenic bioreactor digesting anaerobic sludge.</title>
        <authorList>
            <person name="El Houari A."/>
            <person name="Mcdonald J."/>
        </authorList>
    </citation>
    <scope>NUCLEOTIDE SEQUENCE [LARGE SCALE GENOMIC DNA]</scope>
    <source>
        <strain evidence="4">m25</strain>
    </source>
</reference>
<dbReference type="PANTHER" id="PTHR45138:SF9">
    <property type="entry name" value="DIGUANYLATE CYCLASE DGCM-RELATED"/>
    <property type="match status" value="1"/>
</dbReference>
<dbReference type="InterPro" id="IPR029151">
    <property type="entry name" value="Sensor-like_sf"/>
</dbReference>
<dbReference type="InterPro" id="IPR050469">
    <property type="entry name" value="Diguanylate_Cyclase"/>
</dbReference>
<dbReference type="SMART" id="SM00267">
    <property type="entry name" value="GGDEF"/>
    <property type="match status" value="1"/>
</dbReference>
<dbReference type="EC" id="2.7.7.65" evidence="3"/>
<dbReference type="Proteomes" id="UP001651880">
    <property type="component" value="Unassembled WGS sequence"/>
</dbReference>
<dbReference type="SUPFAM" id="SSF55073">
    <property type="entry name" value="Nucleotide cyclase"/>
    <property type="match status" value="1"/>
</dbReference>
<dbReference type="InterPro" id="IPR029787">
    <property type="entry name" value="Nucleotide_cyclase"/>
</dbReference>
<dbReference type="RefSeq" id="WP_255226493.1">
    <property type="nucleotide sequence ID" value="NZ_JAJEKE010000003.1"/>
</dbReference>
<keyword evidence="4" id="KW-1185">Reference proteome</keyword>
<dbReference type="Pfam" id="PF00990">
    <property type="entry name" value="GGDEF"/>
    <property type="match status" value="1"/>
</dbReference>
<comment type="caution">
    <text evidence="3">The sequence shown here is derived from an EMBL/GenBank/DDBJ whole genome shotgun (WGS) entry which is preliminary data.</text>
</comment>
<evidence type="ECO:0000256" key="1">
    <source>
        <dbReference type="SAM" id="Phobius"/>
    </source>
</evidence>
<dbReference type="Gene3D" id="3.30.70.270">
    <property type="match status" value="1"/>
</dbReference>
<keyword evidence="1" id="KW-0812">Transmembrane</keyword>
<sequence length="430" mass="49063">MIKSTCRKGKNCLTKIFMVLPIIWICSIAALSFFTYNTLSNGIRNELGNKAMLLALDISQKLIIEENEVKRLLELDFNQLLKDPLNIKFEDAVRFVIKGSDIKYVYIEAPLSKSKYIVERGEEEIYNAKAGTELSVVYLLDAAVSDAVRLEDTSGKGYEDKDRYTVMDKSFLAAYKSKTPSFHISQNRWGNYITGYAPFYDSGGNYIGLLGVDIFIEKYNESLKNYLLVIAGFIFINLIVGILAIYLGIKAKYEKMQAHEKYLLSSIDDLTSIFNRRKFREIVEGSWENAIENNQELSMVFIDIDYFKEFNDNYGHLKGDELLKKLARLFKTKAEQYKGFAGRFGGDEFVILLPDANIIKAKKAGEDILKTVEELRIPHDYSAVSKYQTVSIGVTSTIPTKDAMPEILFSHADIALYQAKRYGRNRVCLW</sequence>
<feature type="transmembrane region" description="Helical" evidence="1">
    <location>
        <begin position="12"/>
        <end position="36"/>
    </location>
</feature>
<keyword evidence="3" id="KW-0808">Transferase</keyword>
<keyword evidence="3" id="KW-0548">Nucleotidyltransferase</keyword>
<dbReference type="SUPFAM" id="SSF103190">
    <property type="entry name" value="Sensory domain-like"/>
    <property type="match status" value="1"/>
</dbReference>
<dbReference type="InterPro" id="IPR043128">
    <property type="entry name" value="Rev_trsase/Diguanyl_cyclase"/>
</dbReference>
<protein>
    <submittedName>
        <fullName evidence="3">Diguanylate cyclase</fullName>
        <ecNumber evidence="3">2.7.7.65</ecNumber>
    </submittedName>
</protein>
<evidence type="ECO:0000259" key="2">
    <source>
        <dbReference type="PROSITE" id="PS50887"/>
    </source>
</evidence>
<accession>A0ABT1NCV9</accession>
<keyword evidence="1" id="KW-1133">Transmembrane helix</keyword>
<feature type="domain" description="GGDEF" evidence="2">
    <location>
        <begin position="295"/>
        <end position="430"/>
    </location>
</feature>
<feature type="transmembrane region" description="Helical" evidence="1">
    <location>
        <begin position="226"/>
        <end position="249"/>
    </location>
</feature>
<dbReference type="GO" id="GO:0052621">
    <property type="term" value="F:diguanylate cyclase activity"/>
    <property type="evidence" value="ECO:0007669"/>
    <property type="project" value="UniProtKB-EC"/>
</dbReference>
<name>A0ABT1NCV9_9FIRM</name>
<evidence type="ECO:0000313" key="3">
    <source>
        <dbReference type="EMBL" id="MCQ1528971.1"/>
    </source>
</evidence>
<keyword evidence="1" id="KW-0472">Membrane</keyword>
<dbReference type="PROSITE" id="PS50887">
    <property type="entry name" value="GGDEF"/>
    <property type="match status" value="1"/>
</dbReference>
<dbReference type="PANTHER" id="PTHR45138">
    <property type="entry name" value="REGULATORY COMPONENTS OF SENSORY TRANSDUCTION SYSTEM"/>
    <property type="match status" value="1"/>
</dbReference>
<organism evidence="3 4">
    <name type="scientific">Lutispora saccharofermentans</name>
    <dbReference type="NCBI Taxonomy" id="3024236"/>
    <lineage>
        <taxon>Bacteria</taxon>
        <taxon>Bacillati</taxon>
        <taxon>Bacillota</taxon>
        <taxon>Clostridia</taxon>
        <taxon>Lutisporales</taxon>
        <taxon>Lutisporaceae</taxon>
        <taxon>Lutispora</taxon>
    </lineage>
</organism>
<dbReference type="InterPro" id="IPR000160">
    <property type="entry name" value="GGDEF_dom"/>
</dbReference>
<dbReference type="NCBIfam" id="TIGR00254">
    <property type="entry name" value="GGDEF"/>
    <property type="match status" value="1"/>
</dbReference>